<gene>
    <name evidence="2" type="ORF">FRZ67_00570</name>
</gene>
<keyword evidence="1" id="KW-0472">Membrane</keyword>
<evidence type="ECO:0000256" key="1">
    <source>
        <dbReference type="SAM" id="Phobius"/>
    </source>
</evidence>
<keyword evidence="1" id="KW-0812">Transmembrane</keyword>
<dbReference type="AlphaFoldDB" id="A0A5B8V5J0"/>
<dbReference type="OrthoDB" id="9814194at2"/>
<protein>
    <submittedName>
        <fullName evidence="2">Uncharacterized protein</fullName>
    </submittedName>
</protein>
<accession>A0A5B8V5J0</accession>
<organism evidence="2 3">
    <name type="scientific">Panacibacter ginsenosidivorans</name>
    <dbReference type="NCBI Taxonomy" id="1813871"/>
    <lineage>
        <taxon>Bacteria</taxon>
        <taxon>Pseudomonadati</taxon>
        <taxon>Bacteroidota</taxon>
        <taxon>Chitinophagia</taxon>
        <taxon>Chitinophagales</taxon>
        <taxon>Chitinophagaceae</taxon>
        <taxon>Panacibacter</taxon>
    </lineage>
</organism>
<dbReference type="RefSeq" id="WP_147187666.1">
    <property type="nucleotide sequence ID" value="NZ_CP042435.1"/>
</dbReference>
<sequence length="213" mass="24645">MPDALPIFEKFFNKEDAFNYYSIFTDNNLHPELEHPSEFFDAIIGHARSNEYYLLRLASEEFPAAKTILEKEVRLRGIPADHYLREFENNELKNILLDESDWSREDIAVAKILLDERSVSINDFEIQNAKTAQKKNIQAQQKISLPLLTLLYIVAPLGSLIPVVAGLIIYNMKDYDRDGEKNYVYSEDQRQHGLALCAIGVFSTLAWYYFLKS</sequence>
<dbReference type="EMBL" id="CP042435">
    <property type="protein sequence ID" value="QEC65866.1"/>
    <property type="molecule type" value="Genomic_DNA"/>
</dbReference>
<dbReference type="Proteomes" id="UP000321533">
    <property type="component" value="Chromosome"/>
</dbReference>
<reference evidence="2 3" key="1">
    <citation type="journal article" date="2016" name="Int. J. Syst. Evol. Microbiol.">
        <title>Panacibacter ginsenosidivorans gen. nov., sp. nov., with ginsenoside converting activity isolated from soil of a ginseng field.</title>
        <authorList>
            <person name="Siddiqi M.Z."/>
            <person name="Muhammad Shafi S."/>
            <person name="Choi K.D."/>
            <person name="Im W.T."/>
        </authorList>
    </citation>
    <scope>NUCLEOTIDE SEQUENCE [LARGE SCALE GENOMIC DNA]</scope>
    <source>
        <strain evidence="2 3">Gsoil1550</strain>
    </source>
</reference>
<dbReference type="KEGG" id="pgin:FRZ67_00570"/>
<evidence type="ECO:0000313" key="3">
    <source>
        <dbReference type="Proteomes" id="UP000321533"/>
    </source>
</evidence>
<feature type="transmembrane region" description="Helical" evidence="1">
    <location>
        <begin position="143"/>
        <end position="172"/>
    </location>
</feature>
<evidence type="ECO:0000313" key="2">
    <source>
        <dbReference type="EMBL" id="QEC65866.1"/>
    </source>
</evidence>
<keyword evidence="3" id="KW-1185">Reference proteome</keyword>
<name>A0A5B8V5J0_9BACT</name>
<feature type="transmembrane region" description="Helical" evidence="1">
    <location>
        <begin position="192"/>
        <end position="211"/>
    </location>
</feature>
<keyword evidence="1" id="KW-1133">Transmembrane helix</keyword>
<proteinExistence type="predicted"/>